<evidence type="ECO:0000313" key="8">
    <source>
        <dbReference type="RefSeq" id="XP_035548750.1"/>
    </source>
</evidence>
<dbReference type="GO" id="GO:0006952">
    <property type="term" value="P:defense response"/>
    <property type="evidence" value="ECO:0007669"/>
    <property type="project" value="UniProtKB-KW"/>
</dbReference>
<dbReference type="KEGG" id="jre:109004520"/>
<keyword evidence="3" id="KW-0611">Plant defense</keyword>
<dbReference type="PANTHER" id="PTHR33463:SF215">
    <property type="entry name" value="NB-ARC DOMAIN DISEASE RESISTANCE PROTEIN"/>
    <property type="match status" value="1"/>
</dbReference>
<evidence type="ECO:0000313" key="7">
    <source>
        <dbReference type="Proteomes" id="UP000235220"/>
    </source>
</evidence>
<feature type="compositionally biased region" description="Polar residues" evidence="5">
    <location>
        <begin position="1516"/>
        <end position="1525"/>
    </location>
</feature>
<evidence type="ECO:0000256" key="5">
    <source>
        <dbReference type="SAM" id="MobiDB-lite"/>
    </source>
</evidence>
<feature type="region of interest" description="Disordered" evidence="5">
    <location>
        <begin position="1512"/>
        <end position="1541"/>
    </location>
</feature>
<evidence type="ECO:0000256" key="4">
    <source>
        <dbReference type="ARBA" id="ARBA00022840"/>
    </source>
</evidence>
<feature type="domain" description="AAA+ ATPase" evidence="6">
    <location>
        <begin position="170"/>
        <end position="307"/>
    </location>
</feature>
<evidence type="ECO:0000256" key="2">
    <source>
        <dbReference type="ARBA" id="ARBA00022741"/>
    </source>
</evidence>
<dbReference type="Gene3D" id="3.80.10.10">
    <property type="entry name" value="Ribonuclease Inhibitor"/>
    <property type="match status" value="4"/>
</dbReference>
<dbReference type="InParanoid" id="A0A6P9EJY1"/>
<sequence length="1541" mass="175758">MEEIVIAVLAKITEYTVRPVGRWLSYSCHYKSNMEYLKNQEMTLRDAQKEVERKVKTASDNGDQIKDNVETWLKKVDDIIKKLGGGEEEAESRNSNPSCLNLKQRHQMSREAKEMVDNIAELLKMANFISGVSHRPAAQDRVTPINMDYMTLDSRISITKRIMEALGDANINKIGVWGLPGVGKSTLMKEIFRKAKEESLFDEVALANVTESPNLSQIQEEIANMLDLKLDPNCKTEMVRAGHLRARLEKDKEKKILVILDDIWKRLDLEEIGIIPSERCKVLLTSRDRHVLASEMGTEENSFNLDTLGGEEAWILFEKMAGDSVKGDLELRNIAIEVANACRGLPIALVTVSRALKNKKLEAWKDALVKLTRPNQEHDTKIWLPVYTCIKLSYQLLVGTELRSLFLLCARQGYYISYQDLLRYGFGLGLFHGIDTLDEARNRLETSVRDLQDACLLLQSPCSSEEFYMHDLVRHVATIIAKNDNMFVMRGDGGQKAWPDVDLLKRCEALSIHGGDHIHDKNLNEIECPKLRYFYVQCESRYLKTRSSSFQGMDKLEVLSLRNIQLSSLLPLTNLQTLCLDGCELGDIHWIGELKTLVILSLAGSDISNLPGEIGSLTSLRLLDLTDCSKLKVIPPNVLSSLVKLEELYMRNIKVQWEVEGPNNEGKNASLVELKKLSHLITLEIDIKDANNLPKDLFSKELERYKICIGHMRGLYFWYRGEEAGFSRSLHFKLNMSSSQLDFGIKMLLKRTEYLYLDESNSTNSVLHELDREDFQQLKRLHILRSWHLPELRTSLKNLKVLIVHNCEKLRFIFSSSIARGLSLLEELKIRRCSNVGAIFMKDEEDRIEEVFCRLQTLVLMDLPKLMSFLSTRETNSEGNDHDLQVPLLHHQLSFPSLKTLQLAGLPRIKHVWSKEIFRFPNLLKLHVARCENLKSLFPAATMATSLTQLKSLEIRDCGVLEEIVQREDGTDPTTRILFTSLTSLSLDGLPKLKWFFQGVRTLESSSSKELHEQGGTLFGVNEVAFPKLTNLLLRNLPKIKHVCSKDPQTILRFQNLQRIHVSKCASLNSLFLASIGTCLKQLKQIRISDCGVLEEIVEAEGGETVGRMLVFEFPQVTSLVLENLPRLECFYKGLNISNWPMLKKMSIEECEKVEVLFALGTIEERQYSQMSIKQPLFWVDKRLVQSLEILKISKMEKLEIIWNIKDSHQRYMYKFPNLLHIDVSLCESLKSLFPVASVARSLEKLQSLIITGCGVLEEIVEREDGTDPTTRLLFPSLICLGLYGLPKLKWFFQGVHTLESSSSKELHEQEGTLFVVEEVEFPSLKLLDLYGLPKIKHVWSKDSQTIPSFQNLQVIIVGKCVSLKSLFPASIVKCLEQLEKIKIYDCGVEEIVAAEEGEAVEMTLVFPQVTSLCLENLESLEGVHDSKWSKLKEMRILECEKVKLLFPSLVMDKLEIMSQNVTIQKLWGSCYARCLHAMESYRLRSDLMKNYILWNDKKMFTRQIVRSIKAHHQSAPANSTSQQDSNKHNSKAAAALTNSS</sequence>
<reference evidence="8" key="1">
    <citation type="submission" date="2025-08" db="UniProtKB">
        <authorList>
            <consortium name="RefSeq"/>
        </authorList>
    </citation>
    <scope>IDENTIFICATION</scope>
    <source>
        <tissue evidence="8">Leaves</tissue>
    </source>
</reference>
<dbReference type="SUPFAM" id="SSF52058">
    <property type="entry name" value="L domain-like"/>
    <property type="match status" value="1"/>
</dbReference>
<dbReference type="Proteomes" id="UP000235220">
    <property type="component" value="Chromosome 8"/>
</dbReference>
<dbReference type="Pfam" id="PF23247">
    <property type="entry name" value="LRR_RPS2"/>
    <property type="match status" value="5"/>
</dbReference>
<protein>
    <submittedName>
        <fullName evidence="8">Disease resistance protein At4g27190-like</fullName>
    </submittedName>
</protein>
<dbReference type="PRINTS" id="PR00364">
    <property type="entry name" value="DISEASERSIST"/>
</dbReference>
<keyword evidence="4" id="KW-0067">ATP-binding</keyword>
<dbReference type="RefSeq" id="XP_035548750.1">
    <property type="nucleotide sequence ID" value="XM_035692857.1"/>
</dbReference>
<dbReference type="SMART" id="SM00382">
    <property type="entry name" value="AAA"/>
    <property type="match status" value="1"/>
</dbReference>
<accession>A0A6P9EJY1</accession>
<proteinExistence type="inferred from homology"/>
<gene>
    <name evidence="8" type="primary">LOC109004520</name>
</gene>
<dbReference type="Gene3D" id="3.40.50.300">
    <property type="entry name" value="P-loop containing nucleotide triphosphate hydrolases"/>
    <property type="match status" value="1"/>
</dbReference>
<dbReference type="PANTHER" id="PTHR33463">
    <property type="entry name" value="NB-ARC DOMAIN-CONTAINING PROTEIN-RELATED"/>
    <property type="match status" value="1"/>
</dbReference>
<dbReference type="InterPro" id="IPR003593">
    <property type="entry name" value="AAA+_ATPase"/>
</dbReference>
<dbReference type="Gene3D" id="1.10.8.430">
    <property type="entry name" value="Helical domain of apoptotic protease-activating factors"/>
    <property type="match status" value="1"/>
</dbReference>
<keyword evidence="2" id="KW-0547">Nucleotide-binding</keyword>
<dbReference type="InterPro" id="IPR027417">
    <property type="entry name" value="P-loop_NTPase"/>
</dbReference>
<keyword evidence="7" id="KW-1185">Reference proteome</keyword>
<evidence type="ECO:0000256" key="1">
    <source>
        <dbReference type="ARBA" id="ARBA00008894"/>
    </source>
</evidence>
<dbReference type="InterPro" id="IPR050905">
    <property type="entry name" value="Plant_NBS-LRR"/>
</dbReference>
<dbReference type="GO" id="GO:0043531">
    <property type="term" value="F:ADP binding"/>
    <property type="evidence" value="ECO:0007669"/>
    <property type="project" value="InterPro"/>
</dbReference>
<dbReference type="OrthoDB" id="1579323at2759"/>
<dbReference type="Pfam" id="PF00931">
    <property type="entry name" value="NB-ARC"/>
    <property type="match status" value="1"/>
</dbReference>
<dbReference type="InterPro" id="IPR032675">
    <property type="entry name" value="LRR_dom_sf"/>
</dbReference>
<dbReference type="GO" id="GO:0005524">
    <property type="term" value="F:ATP binding"/>
    <property type="evidence" value="ECO:0007669"/>
    <property type="project" value="UniProtKB-KW"/>
</dbReference>
<organism evidence="7 8">
    <name type="scientific">Juglans regia</name>
    <name type="common">English walnut</name>
    <dbReference type="NCBI Taxonomy" id="51240"/>
    <lineage>
        <taxon>Eukaryota</taxon>
        <taxon>Viridiplantae</taxon>
        <taxon>Streptophyta</taxon>
        <taxon>Embryophyta</taxon>
        <taxon>Tracheophyta</taxon>
        <taxon>Spermatophyta</taxon>
        <taxon>Magnoliopsida</taxon>
        <taxon>eudicotyledons</taxon>
        <taxon>Gunneridae</taxon>
        <taxon>Pentapetalae</taxon>
        <taxon>rosids</taxon>
        <taxon>fabids</taxon>
        <taxon>Fagales</taxon>
        <taxon>Juglandaceae</taxon>
        <taxon>Juglans</taxon>
    </lineage>
</organism>
<dbReference type="SUPFAM" id="SSF52047">
    <property type="entry name" value="RNI-like"/>
    <property type="match status" value="1"/>
</dbReference>
<name>A0A6P9EJY1_JUGRE</name>
<dbReference type="SUPFAM" id="SSF52540">
    <property type="entry name" value="P-loop containing nucleoside triphosphate hydrolases"/>
    <property type="match status" value="1"/>
</dbReference>
<comment type="similarity">
    <text evidence="1">Belongs to the disease resistance NB-LRR family.</text>
</comment>
<dbReference type="GeneID" id="109004520"/>
<dbReference type="InterPro" id="IPR042197">
    <property type="entry name" value="Apaf_helical"/>
</dbReference>
<evidence type="ECO:0000256" key="3">
    <source>
        <dbReference type="ARBA" id="ARBA00022821"/>
    </source>
</evidence>
<dbReference type="InterPro" id="IPR057135">
    <property type="entry name" value="At4g27190-like_LRR"/>
</dbReference>
<evidence type="ECO:0000259" key="6">
    <source>
        <dbReference type="SMART" id="SM00382"/>
    </source>
</evidence>
<dbReference type="InterPro" id="IPR002182">
    <property type="entry name" value="NB-ARC"/>
</dbReference>